<sequence length="652" mass="71610">MATDDDAQLRARAAVDTCLAERYPGVIHHESLEAQVEFYLLQDKRHIEYLSRCRALPPLLKRVQSSDITECHPSLPLPSDSLFVRAVPLTRESILCPIIRGIFLDPLVMDARLSALMKFSKRYKRGFLQSHRSDGKRTLLQELAHRLPKGGISLPDGSIVKGVSLYLDCSCSGPDHVDTLVSSVVRGGVYEAVRAWGMAAMSVGEGLDDWERRHLSHLLCGVSGRATSLGIPHTLPDPSLVSTETEAKPLDYDSLLRDVARWFRRYSGRDRDSWRRPQATAAVPKPRLPILYVLMVDGGSLLIPNHRKERAPGANQVLSSILPCGQHLGRYGGDNAHVIVTGTTNLASAADYVDYDLARGYTHCLQRMDSTDRGEVDPNGEQIFSLFSRMSNLAGHDPHTLVAGYLGLDTMGEEGSLYTYTAEHGRQCVLSLSGGVSGFVHPLLEGMVRGEDTLETHIQGIVSAYLERALSNYLTQYTSTEKDALPVILSYATSDTPGWGSGRQHYGNGGLKPGDSYDPFPGPISTCLAREAVTLPLEQTIEVFNRKESVSAYLSNMRYLLPYHRGAATPPWTLWHTASVTAAVRCLREGVTLKEKGCDSDEPLIPTRSSPQFIEYTTVSVAGRPVGVLSDDTDPSCEQCIVSIRSFCFPGL</sequence>
<organism evidence="1 2">
    <name type="scientific">Kipferlia bialata</name>
    <dbReference type="NCBI Taxonomy" id="797122"/>
    <lineage>
        <taxon>Eukaryota</taxon>
        <taxon>Metamonada</taxon>
        <taxon>Carpediemonas-like organisms</taxon>
        <taxon>Kipferlia</taxon>
    </lineage>
</organism>
<dbReference type="AlphaFoldDB" id="A0A9K3D335"/>
<accession>A0A9K3D335</accession>
<proteinExistence type="predicted"/>
<keyword evidence="2" id="KW-1185">Reference proteome</keyword>
<evidence type="ECO:0000313" key="1">
    <source>
        <dbReference type="EMBL" id="GIQ88194.1"/>
    </source>
</evidence>
<feature type="non-terminal residue" evidence="1">
    <location>
        <position position="652"/>
    </location>
</feature>
<name>A0A9K3D335_9EUKA</name>
<comment type="caution">
    <text evidence="1">The sequence shown here is derived from an EMBL/GenBank/DDBJ whole genome shotgun (WGS) entry which is preliminary data.</text>
</comment>
<gene>
    <name evidence="1" type="ORF">KIPB_010390</name>
</gene>
<protein>
    <submittedName>
        <fullName evidence="1">Uncharacterized protein</fullName>
    </submittedName>
</protein>
<dbReference type="EMBL" id="BDIP01003849">
    <property type="protein sequence ID" value="GIQ88194.1"/>
    <property type="molecule type" value="Genomic_DNA"/>
</dbReference>
<reference evidence="1 2" key="1">
    <citation type="journal article" date="2018" name="PLoS ONE">
        <title>The draft genome of Kipferlia bialata reveals reductive genome evolution in fornicate parasites.</title>
        <authorList>
            <person name="Tanifuji G."/>
            <person name="Takabayashi S."/>
            <person name="Kume K."/>
            <person name="Takagi M."/>
            <person name="Nakayama T."/>
            <person name="Kamikawa R."/>
            <person name="Inagaki Y."/>
            <person name="Hashimoto T."/>
        </authorList>
    </citation>
    <scope>NUCLEOTIDE SEQUENCE [LARGE SCALE GENOMIC DNA]</scope>
    <source>
        <strain evidence="1">NY0173</strain>
    </source>
</reference>
<dbReference type="Proteomes" id="UP000265618">
    <property type="component" value="Unassembled WGS sequence"/>
</dbReference>
<evidence type="ECO:0000313" key="2">
    <source>
        <dbReference type="Proteomes" id="UP000265618"/>
    </source>
</evidence>